<evidence type="ECO:0000256" key="12">
    <source>
        <dbReference type="RuleBase" id="RU361182"/>
    </source>
</evidence>
<comment type="pathway">
    <text evidence="12">tRNA modification; 5-methoxycarbonylmethyl-2-thiouridine-tRNA biosynthesis.</text>
</comment>
<dbReference type="SUPFAM" id="SSF52540">
    <property type="entry name" value="P-loop containing nucleoside triphosphate hydrolases"/>
    <property type="match status" value="1"/>
</dbReference>
<dbReference type="PROSITE" id="PS51419">
    <property type="entry name" value="RAB"/>
    <property type="match status" value="1"/>
</dbReference>
<dbReference type="Gene3D" id="3.10.20.30">
    <property type="match status" value="1"/>
</dbReference>
<dbReference type="InterPro" id="IPR016155">
    <property type="entry name" value="Mopterin_synth/thiamin_S_b"/>
</dbReference>
<dbReference type="Pfam" id="PF09138">
    <property type="entry name" value="Urm1"/>
    <property type="match status" value="1"/>
</dbReference>
<dbReference type="FunCoup" id="A0A078B5Q4">
    <property type="interactions" value="473"/>
</dbReference>
<evidence type="ECO:0000256" key="7">
    <source>
        <dbReference type="ARBA" id="ARBA00022927"/>
    </source>
</evidence>
<dbReference type="GO" id="GO:0005525">
    <property type="term" value="F:GTP binding"/>
    <property type="evidence" value="ECO:0007669"/>
    <property type="project" value="UniProtKB-KW"/>
</dbReference>
<evidence type="ECO:0000256" key="10">
    <source>
        <dbReference type="ARBA" id="ARBA00023289"/>
    </source>
</evidence>
<dbReference type="GO" id="GO:0034227">
    <property type="term" value="P:tRNA thio-modification"/>
    <property type="evidence" value="ECO:0007669"/>
    <property type="project" value="InterPro"/>
</dbReference>
<dbReference type="Pfam" id="PF00071">
    <property type="entry name" value="Ras"/>
    <property type="match status" value="1"/>
</dbReference>
<keyword evidence="4 12" id="KW-0819">tRNA processing</keyword>
<name>A0A078B5Q4_STYLE</name>
<evidence type="ECO:0000256" key="2">
    <source>
        <dbReference type="ARBA" id="ARBA00022490"/>
    </source>
</evidence>
<dbReference type="InterPro" id="IPR015221">
    <property type="entry name" value="Urm1"/>
</dbReference>
<evidence type="ECO:0000256" key="8">
    <source>
        <dbReference type="ARBA" id="ARBA00023134"/>
    </source>
</evidence>
<comment type="similarity">
    <text evidence="12">Belongs to the URM1 family.</text>
</comment>
<keyword evidence="8" id="KW-0342">GTP-binding</keyword>
<evidence type="ECO:0000313" key="15">
    <source>
        <dbReference type="Proteomes" id="UP000039865"/>
    </source>
</evidence>
<dbReference type="SUPFAM" id="SSF54285">
    <property type="entry name" value="MoaD/ThiS"/>
    <property type="match status" value="1"/>
</dbReference>
<dbReference type="GO" id="GO:0003924">
    <property type="term" value="F:GTPase activity"/>
    <property type="evidence" value="ECO:0007669"/>
    <property type="project" value="InterPro"/>
</dbReference>
<dbReference type="PROSITE" id="PS51420">
    <property type="entry name" value="RHO"/>
    <property type="match status" value="1"/>
</dbReference>
<comment type="subcellular location">
    <subcellularLocation>
        <location evidence="12">Cytoplasm</location>
    </subcellularLocation>
</comment>
<evidence type="ECO:0000256" key="13">
    <source>
        <dbReference type="SAM" id="MobiDB-lite"/>
    </source>
</evidence>
<dbReference type="InterPro" id="IPR027417">
    <property type="entry name" value="P-loop_NTPase"/>
</dbReference>
<dbReference type="InterPro" id="IPR005225">
    <property type="entry name" value="Small_GTP-bd"/>
</dbReference>
<dbReference type="SMART" id="SM00176">
    <property type="entry name" value="RAN"/>
    <property type="match status" value="1"/>
</dbReference>
<reference evidence="14 15" key="1">
    <citation type="submission" date="2014-06" db="EMBL/GenBank/DDBJ databases">
        <authorList>
            <person name="Swart Estienne"/>
        </authorList>
    </citation>
    <scope>NUCLEOTIDE SEQUENCE [LARGE SCALE GENOMIC DNA]</scope>
    <source>
        <strain evidence="14 15">130c</strain>
    </source>
</reference>
<dbReference type="InterPro" id="IPR012675">
    <property type="entry name" value="Beta-grasp_dom_sf"/>
</dbReference>
<keyword evidence="2 12" id="KW-0963">Cytoplasm</keyword>
<evidence type="ECO:0000256" key="4">
    <source>
        <dbReference type="ARBA" id="ARBA00022694"/>
    </source>
</evidence>
<dbReference type="PRINTS" id="PR00449">
    <property type="entry name" value="RASTRNSFRMNG"/>
</dbReference>
<dbReference type="GO" id="GO:0005737">
    <property type="term" value="C:cytoplasm"/>
    <property type="evidence" value="ECO:0007669"/>
    <property type="project" value="UniProtKB-SubCell"/>
</dbReference>
<dbReference type="SMART" id="SM00174">
    <property type="entry name" value="RHO"/>
    <property type="match status" value="1"/>
</dbReference>
<keyword evidence="3" id="KW-1017">Isopeptide bond</keyword>
<feature type="region of interest" description="Disordered" evidence="13">
    <location>
        <begin position="223"/>
        <end position="256"/>
    </location>
</feature>
<dbReference type="EMBL" id="CCKQ01016763">
    <property type="protein sequence ID" value="CDW88637.1"/>
    <property type="molecule type" value="Genomic_DNA"/>
</dbReference>
<dbReference type="InterPro" id="IPR050305">
    <property type="entry name" value="Small_GTPase_Rab"/>
</dbReference>
<proteinExistence type="inferred from homology"/>
<keyword evidence="6" id="KW-0833">Ubl conjugation pathway</keyword>
<organism evidence="14 15">
    <name type="scientific">Stylonychia lemnae</name>
    <name type="common">Ciliate</name>
    <dbReference type="NCBI Taxonomy" id="5949"/>
    <lineage>
        <taxon>Eukaryota</taxon>
        <taxon>Sar</taxon>
        <taxon>Alveolata</taxon>
        <taxon>Ciliophora</taxon>
        <taxon>Intramacronucleata</taxon>
        <taxon>Spirotrichea</taxon>
        <taxon>Stichotrichia</taxon>
        <taxon>Sporadotrichida</taxon>
        <taxon>Oxytrichidae</taxon>
        <taxon>Stylonychinae</taxon>
        <taxon>Stylonychia</taxon>
    </lineage>
</organism>
<dbReference type="FunFam" id="3.40.50.300:FF:001018">
    <property type="entry name" value="Rab family GTPase"/>
    <property type="match status" value="1"/>
</dbReference>
<dbReference type="CDD" id="cd01867">
    <property type="entry name" value="Rab8_Rab10_Rab13_like"/>
    <property type="match status" value="1"/>
</dbReference>
<keyword evidence="7" id="KW-0653">Protein transport</keyword>
<evidence type="ECO:0000313" key="14">
    <source>
        <dbReference type="EMBL" id="CDW88637.1"/>
    </source>
</evidence>
<sequence>MEGLIDHLKRNHLKDKEEMFVQGSSVRPGIIVLVNDTDWELKQINFVLTIFYSDYLFKVLLIGNSGVGKSSLLLRFADDVFTDNFMPTIGVDFKIRTIEVDGKTIKLQIWDTAGQERFKTITSSYYKGAHGIIVTYDITDRESFSAIENWMNEVEKHASDNISRILVGNKSDMEDSRQVSTDEGRELAEHYNVRFLETSAKDCKNVEEAFTMMTREIKSRVAITQPKRATEQTQAQRIQKGQHQTKKIQDKKNGCC</sequence>
<dbReference type="PANTHER" id="PTHR47980">
    <property type="entry name" value="LD44762P"/>
    <property type="match status" value="1"/>
</dbReference>
<evidence type="ECO:0000256" key="11">
    <source>
        <dbReference type="ARBA" id="ARBA00053444"/>
    </source>
</evidence>
<dbReference type="Proteomes" id="UP000039865">
    <property type="component" value="Unassembled WGS sequence"/>
</dbReference>
<evidence type="ECO:0000256" key="1">
    <source>
        <dbReference type="ARBA" id="ARBA00006270"/>
    </source>
</evidence>
<dbReference type="OMA" id="FIERHGN"/>
<dbReference type="InterPro" id="IPR001806">
    <property type="entry name" value="Small_GTPase"/>
</dbReference>
<feature type="compositionally biased region" description="Basic and acidic residues" evidence="13">
    <location>
        <begin position="247"/>
        <end position="256"/>
    </location>
</feature>
<dbReference type="GO" id="GO:0015031">
    <property type="term" value="P:protein transport"/>
    <property type="evidence" value="ECO:0007669"/>
    <property type="project" value="UniProtKB-KW"/>
</dbReference>
<comment type="similarity">
    <text evidence="1">Belongs to the small GTPase superfamily. Rab family.</text>
</comment>
<dbReference type="InParanoid" id="A0A078B5Q4"/>
<dbReference type="Gene3D" id="3.40.50.300">
    <property type="entry name" value="P-loop containing nucleotide triphosphate hydrolases"/>
    <property type="match status" value="1"/>
</dbReference>
<keyword evidence="10" id="KW-0636">Prenylation</keyword>
<dbReference type="OrthoDB" id="9989112at2759"/>
<dbReference type="SMART" id="SM00177">
    <property type="entry name" value="ARF"/>
    <property type="match status" value="1"/>
</dbReference>
<comment type="function">
    <text evidence="11">Protein transport. Probably involved in vesicular traffic from ER to Golgi.</text>
</comment>
<evidence type="ECO:0000256" key="5">
    <source>
        <dbReference type="ARBA" id="ARBA00022741"/>
    </source>
</evidence>
<dbReference type="UniPathway" id="UPA00988"/>
<dbReference type="NCBIfam" id="TIGR00231">
    <property type="entry name" value="small_GTP"/>
    <property type="match status" value="1"/>
</dbReference>
<keyword evidence="7" id="KW-0813">Transport</keyword>
<dbReference type="SMART" id="SM00175">
    <property type="entry name" value="RAB"/>
    <property type="match status" value="1"/>
</dbReference>
<protein>
    <recommendedName>
        <fullName evidence="12">Ubiquitin-related modifier 1</fullName>
    </recommendedName>
</protein>
<keyword evidence="5" id="KW-0547">Nucleotide-binding</keyword>
<dbReference type="AlphaFoldDB" id="A0A078B5Q4"/>
<keyword evidence="15" id="KW-1185">Reference proteome</keyword>
<keyword evidence="9" id="KW-0449">Lipoprotein</keyword>
<accession>A0A078B5Q4</accession>
<evidence type="ECO:0000256" key="3">
    <source>
        <dbReference type="ARBA" id="ARBA00022499"/>
    </source>
</evidence>
<dbReference type="PROSITE" id="PS51421">
    <property type="entry name" value="RAS"/>
    <property type="match status" value="1"/>
</dbReference>
<gene>
    <name evidence="14" type="primary">Contig15312.g16311</name>
    <name evidence="14" type="ORF">STYLEM_17760</name>
</gene>
<evidence type="ECO:0000256" key="9">
    <source>
        <dbReference type="ARBA" id="ARBA00023288"/>
    </source>
</evidence>
<evidence type="ECO:0000256" key="6">
    <source>
        <dbReference type="ARBA" id="ARBA00022786"/>
    </source>
</evidence>
<dbReference type="SMART" id="SM00173">
    <property type="entry name" value="RAS"/>
    <property type="match status" value="1"/>
</dbReference>
<feature type="compositionally biased region" description="Polar residues" evidence="13">
    <location>
        <begin position="231"/>
        <end position="242"/>
    </location>
</feature>